<keyword evidence="1" id="KW-0812">Transmembrane</keyword>
<name>A0A397T4Q8_9GLOM</name>
<reference evidence="2 3" key="1">
    <citation type="submission" date="2018-06" db="EMBL/GenBank/DDBJ databases">
        <title>Comparative genomics reveals the genomic features of Rhizophagus irregularis, R. cerebriforme, R. diaphanum and Gigaspora rosea, and their symbiotic lifestyle signature.</title>
        <authorList>
            <person name="Morin E."/>
            <person name="San Clemente H."/>
            <person name="Chen E.C.H."/>
            <person name="De La Providencia I."/>
            <person name="Hainaut M."/>
            <person name="Kuo A."/>
            <person name="Kohler A."/>
            <person name="Murat C."/>
            <person name="Tang N."/>
            <person name="Roy S."/>
            <person name="Loubradou J."/>
            <person name="Henrissat B."/>
            <person name="Grigoriev I.V."/>
            <person name="Corradi N."/>
            <person name="Roux C."/>
            <person name="Martin F.M."/>
        </authorList>
    </citation>
    <scope>NUCLEOTIDE SEQUENCE [LARGE SCALE GENOMIC DNA]</scope>
    <source>
        <strain evidence="2 3">DAOM 227022</strain>
    </source>
</reference>
<evidence type="ECO:0000313" key="2">
    <source>
        <dbReference type="EMBL" id="RIA92812.1"/>
    </source>
</evidence>
<sequence>MLRDLYKKPQKTENEYLWHLRQCVIILMLMFLTGSFVLLCIRMVKENPTISTTFTPIDGVVAPAVYLAYAYDFTISCLLYYNYNGTKTTNCDEFITQPKITNDINYPYGGRFSPTGKISLTKYENITGPYFVYLNINITDPTFNGLVADTNELLFRMILYDSENDLQDKSKRSPFEETLFYI</sequence>
<feature type="non-terminal residue" evidence="2">
    <location>
        <position position="182"/>
    </location>
</feature>
<dbReference type="Proteomes" id="UP000265703">
    <property type="component" value="Unassembled WGS sequence"/>
</dbReference>
<comment type="caution">
    <text evidence="2">The sequence shown here is derived from an EMBL/GenBank/DDBJ whole genome shotgun (WGS) entry which is preliminary data.</text>
</comment>
<protein>
    <submittedName>
        <fullName evidence="2">Uncharacterized protein</fullName>
    </submittedName>
</protein>
<accession>A0A397T4Q8</accession>
<dbReference type="EMBL" id="QKYT01000117">
    <property type="protein sequence ID" value="RIA92812.1"/>
    <property type="molecule type" value="Genomic_DNA"/>
</dbReference>
<keyword evidence="1" id="KW-1133">Transmembrane helix</keyword>
<gene>
    <name evidence="2" type="ORF">C1645_764138</name>
</gene>
<evidence type="ECO:0000256" key="1">
    <source>
        <dbReference type="SAM" id="Phobius"/>
    </source>
</evidence>
<dbReference type="AlphaFoldDB" id="A0A397T4Q8"/>
<evidence type="ECO:0000313" key="3">
    <source>
        <dbReference type="Proteomes" id="UP000265703"/>
    </source>
</evidence>
<keyword evidence="1" id="KW-0472">Membrane</keyword>
<proteinExistence type="predicted"/>
<feature type="transmembrane region" description="Helical" evidence="1">
    <location>
        <begin position="20"/>
        <end position="44"/>
    </location>
</feature>
<feature type="transmembrane region" description="Helical" evidence="1">
    <location>
        <begin position="64"/>
        <end position="83"/>
    </location>
</feature>
<organism evidence="2 3">
    <name type="scientific">Glomus cerebriforme</name>
    <dbReference type="NCBI Taxonomy" id="658196"/>
    <lineage>
        <taxon>Eukaryota</taxon>
        <taxon>Fungi</taxon>
        <taxon>Fungi incertae sedis</taxon>
        <taxon>Mucoromycota</taxon>
        <taxon>Glomeromycotina</taxon>
        <taxon>Glomeromycetes</taxon>
        <taxon>Glomerales</taxon>
        <taxon>Glomeraceae</taxon>
        <taxon>Glomus</taxon>
    </lineage>
</organism>
<dbReference type="OrthoDB" id="2339353at2759"/>
<keyword evidence="3" id="KW-1185">Reference proteome</keyword>